<name>A0AAJ5ZFB0_AERCA</name>
<proteinExistence type="predicted"/>
<organism evidence="2 3">
    <name type="scientific">Aeromonas caviae</name>
    <name type="common">Aeromonas punctata</name>
    <dbReference type="NCBI Taxonomy" id="648"/>
    <lineage>
        <taxon>Bacteria</taxon>
        <taxon>Pseudomonadati</taxon>
        <taxon>Pseudomonadota</taxon>
        <taxon>Gammaproteobacteria</taxon>
        <taxon>Aeromonadales</taxon>
        <taxon>Aeromonadaceae</taxon>
        <taxon>Aeromonas</taxon>
    </lineage>
</organism>
<evidence type="ECO:0000256" key="1">
    <source>
        <dbReference type="SAM" id="Phobius"/>
    </source>
</evidence>
<dbReference type="Pfam" id="PF11393">
    <property type="entry name" value="T4BSS_DotI_IcmL"/>
    <property type="match status" value="1"/>
</dbReference>
<evidence type="ECO:0000313" key="3">
    <source>
        <dbReference type="Proteomes" id="UP001218423"/>
    </source>
</evidence>
<dbReference type="EMBL" id="CP120943">
    <property type="protein sequence ID" value="WFG00248.1"/>
    <property type="molecule type" value="Genomic_DNA"/>
</dbReference>
<evidence type="ECO:0000313" key="2">
    <source>
        <dbReference type="EMBL" id="WFG00248.1"/>
    </source>
</evidence>
<keyword evidence="1" id="KW-0812">Transmembrane</keyword>
<accession>A0AAJ5ZFB0</accession>
<sequence>MFKRNKGATEAQDRQAEVLVEESAETLELRVVQKSNTFLRGILLASVVVNLVVGVGVWVLSSRAPVPGDVYAMDRDGGRVKLIAFSGTGNSTARLMNFTSENAAEVLTFNFLNSDEKIESFKNRFTSRGFRQYKSALEQARVQNYLEANQEVWDTVVNETPVIANEAQFQGGNSRKWLMQVGVLTKRLPKSKSITYESRRVSLEVVQVNGSNFLIDNVGWEKI</sequence>
<gene>
    <name evidence="2" type="ORF">P5S46_22395</name>
</gene>
<keyword evidence="1" id="KW-1133">Transmembrane helix</keyword>
<dbReference type="InterPro" id="IPR021055">
    <property type="entry name" value="T4BSS_IcmL/DotI"/>
</dbReference>
<reference evidence="2" key="1">
    <citation type="submission" date="2023-03" db="EMBL/GenBank/DDBJ databases">
        <title>Aeromonas caviae strain AC1520.</title>
        <authorList>
            <person name="Xie T."/>
            <person name="Zhang Q."/>
            <person name="Deng J."/>
            <person name="Li X."/>
        </authorList>
    </citation>
    <scope>NUCLEOTIDE SEQUENCE</scope>
    <source>
        <strain evidence="2">AC1520</strain>
        <plasmid evidence="2">pAC1520</plasmid>
    </source>
</reference>
<dbReference type="AlphaFoldDB" id="A0AAJ5ZFB0"/>
<keyword evidence="2" id="KW-0614">Plasmid</keyword>
<keyword evidence="1" id="KW-0472">Membrane</keyword>
<dbReference type="RefSeq" id="WP_128343704.1">
    <property type="nucleotide sequence ID" value="NZ_CAWOMG010000181.1"/>
</dbReference>
<dbReference type="Proteomes" id="UP001218423">
    <property type="component" value="Plasmid pAC1520"/>
</dbReference>
<feature type="transmembrane region" description="Helical" evidence="1">
    <location>
        <begin position="38"/>
        <end position="60"/>
    </location>
</feature>
<protein>
    <submittedName>
        <fullName evidence="2">DotI/IcmL/TraM family protein</fullName>
    </submittedName>
</protein>
<geneLocation type="plasmid" evidence="2 3">
    <name>pAC1520</name>
</geneLocation>